<evidence type="ECO:0000313" key="5">
    <source>
        <dbReference type="EMBL" id="SOD83061.1"/>
    </source>
</evidence>
<proteinExistence type="predicted"/>
<dbReference type="SUPFAM" id="SSF55874">
    <property type="entry name" value="ATPase domain of HSP90 chaperone/DNA topoisomerase II/histidine kinase"/>
    <property type="match status" value="1"/>
</dbReference>
<dbReference type="InterPro" id="IPR013783">
    <property type="entry name" value="Ig-like_fold"/>
</dbReference>
<accession>A0A286FII6</accession>
<dbReference type="InterPro" id="IPR036890">
    <property type="entry name" value="HATPase_C_sf"/>
</dbReference>
<dbReference type="GO" id="GO:0046983">
    <property type="term" value="F:protein dimerization activity"/>
    <property type="evidence" value="ECO:0007669"/>
    <property type="project" value="InterPro"/>
</dbReference>
<evidence type="ECO:0000256" key="2">
    <source>
        <dbReference type="SAM" id="Phobius"/>
    </source>
</evidence>
<protein>
    <submittedName>
        <fullName evidence="5">Two component regulator propeller</fullName>
    </submittedName>
</protein>
<dbReference type="Pfam" id="PF07494">
    <property type="entry name" value="Reg_prop"/>
    <property type="match status" value="2"/>
</dbReference>
<reference evidence="6" key="1">
    <citation type="submission" date="2017-09" db="EMBL/GenBank/DDBJ databases">
        <authorList>
            <person name="Varghese N."/>
            <person name="Submissions S."/>
        </authorList>
    </citation>
    <scope>NUCLEOTIDE SEQUENCE [LARGE SCALE GENOMIC DNA]</scope>
    <source>
        <strain evidence="6">DSM 29961</strain>
    </source>
</reference>
<evidence type="ECO:0000256" key="1">
    <source>
        <dbReference type="ARBA" id="ARBA00022553"/>
    </source>
</evidence>
<gene>
    <name evidence="5" type="ORF">SAMN06269250_2349</name>
</gene>
<dbReference type="InterPro" id="IPR011123">
    <property type="entry name" value="Y_Y_Y"/>
</dbReference>
<dbReference type="SUPFAM" id="SSF101898">
    <property type="entry name" value="NHL repeat"/>
    <property type="match status" value="2"/>
</dbReference>
<evidence type="ECO:0000259" key="4">
    <source>
        <dbReference type="Pfam" id="PF07730"/>
    </source>
</evidence>
<name>A0A286FII6_9BACT</name>
<keyword evidence="6" id="KW-1185">Reference proteome</keyword>
<dbReference type="InterPro" id="IPR011110">
    <property type="entry name" value="Reg_prop"/>
</dbReference>
<dbReference type="InterPro" id="IPR011712">
    <property type="entry name" value="Sig_transdc_His_kin_sub3_dim/P"/>
</dbReference>
<dbReference type="GO" id="GO:0016020">
    <property type="term" value="C:membrane"/>
    <property type="evidence" value="ECO:0007669"/>
    <property type="project" value="InterPro"/>
</dbReference>
<dbReference type="Gene3D" id="2.130.10.10">
    <property type="entry name" value="YVTN repeat-like/Quinoprotein amine dehydrogenase"/>
    <property type="match status" value="3"/>
</dbReference>
<feature type="domain" description="Two component regulator three Y" evidence="3">
    <location>
        <begin position="721"/>
        <end position="783"/>
    </location>
</feature>
<evidence type="ECO:0000313" key="6">
    <source>
        <dbReference type="Proteomes" id="UP000219452"/>
    </source>
</evidence>
<keyword evidence="2" id="KW-1133">Transmembrane helix</keyword>
<keyword evidence="1" id="KW-0597">Phosphoprotein</keyword>
<dbReference type="Pfam" id="PF07730">
    <property type="entry name" value="HisKA_3"/>
    <property type="match status" value="1"/>
</dbReference>
<feature type="domain" description="Signal transduction histidine kinase subgroup 3 dimerisation and phosphoacceptor" evidence="4">
    <location>
        <begin position="834"/>
        <end position="896"/>
    </location>
</feature>
<dbReference type="OrthoDB" id="9778366at2"/>
<dbReference type="Gene3D" id="3.30.565.10">
    <property type="entry name" value="Histidine kinase-like ATPase, C-terminal domain"/>
    <property type="match status" value="1"/>
</dbReference>
<sequence>MHWLVLIFLLLTQIGRAQSPFSIHHLTTNDGLSQGSCFYILKDSRGFMWMSSQDGLNRYDGSRFTVYSFNEQDSTTIGKGEVRGVVEDPHGDLWIGTEECLNRYRRHTDSFEHVYATDRRGKRLAALQEPFFADDSTVWYASNREGIMKLNYKTGRKSSISPWVKPKFSINTEWILHQPDQQSLLYLLPMGFARYNYQTHKLTTFLTGSTTDQPVVGSPHGPVGRASLFQSIHRCHVPGAHYGHYCFAGPQGIYEFDATLTHLLRYHPVRTGIGMYRLVSMDEDKQGRWWIGAEGSGVWLYDPDAMTLLREVTPGPTLSNSLMTNQISDVYIDDLGLVWANSDPFGIDIIYPNAFSVETFPDDPLNIHDLNRHPIRGLCEDTQGRIWIGTVDGGIRRYDPATGYMQAYTSAQGVPAEGNVRHIICTRDGRILATNLQGLLRYDPKQDRFIELPNPLCSDPDCRFARGICELPDGRFIMATFGGLFVLTKDLKPMSRIDPDGTYFGSFYFDPATNLLYAGRRDQDLAVYQYQRNGSFASAQRMDQLTLEYITLSGHNIMDFFADPARHCLWLSTDRGLVRFDPATRRVIHRYTVRDGLPNNVVYGLLPDRKGHFWLSTNNGLVKFYPTELKFAPVVSTKGREYNSHALLTGSDGTFYAGGVHGLDRFVPEQLENYKANVPVRIISFDVNDLPYRTDGFVGETGRADLSHEQNTLSIGLAALDYLSNGRNQIAYTLSGIDRDWVNLKSTNVVRYADLPPGDYIFKARATDARGQLTPTIQLAITIHPPYWKRWWFRLLGLLVIVGSVAAWLTAYNQQKLNQQRRLLQNTLATQEDERRRIARDLHDDVGNTLAAIKGVLGLARDRLTQTDQMPEVDKAYTMIDKAGNDLRNITHDLMPIEFETYALPDVVGQLVDRANQSSRITFAYILFGEVERMKPERELVIYRIIAELVQNALKHGGAGMAIVQLGYHPKHLSILVDTPLIHKEISAFVIDQLVTGIGQKNINYRAEYLHAVLTTDSNDESYIVMLDVPYDINSF</sequence>
<evidence type="ECO:0000259" key="3">
    <source>
        <dbReference type="Pfam" id="PF07495"/>
    </source>
</evidence>
<dbReference type="RefSeq" id="WP_097125875.1">
    <property type="nucleotide sequence ID" value="NZ_OCNH01000001.1"/>
</dbReference>
<dbReference type="Pfam" id="PF07495">
    <property type="entry name" value="Y_Y_Y"/>
    <property type="match status" value="1"/>
</dbReference>
<dbReference type="AlphaFoldDB" id="A0A286FII6"/>
<dbReference type="Proteomes" id="UP000219452">
    <property type="component" value="Unassembled WGS sequence"/>
</dbReference>
<dbReference type="Gene3D" id="2.60.40.10">
    <property type="entry name" value="Immunoglobulins"/>
    <property type="match status" value="1"/>
</dbReference>
<feature type="transmembrane region" description="Helical" evidence="2">
    <location>
        <begin position="791"/>
        <end position="812"/>
    </location>
</feature>
<dbReference type="EMBL" id="OCNH01000001">
    <property type="protein sequence ID" value="SOD83061.1"/>
    <property type="molecule type" value="Genomic_DNA"/>
</dbReference>
<dbReference type="InterPro" id="IPR015943">
    <property type="entry name" value="WD40/YVTN_repeat-like_dom_sf"/>
</dbReference>
<dbReference type="PANTHER" id="PTHR43547:SF2">
    <property type="entry name" value="HYBRID SIGNAL TRANSDUCTION HISTIDINE KINASE C"/>
    <property type="match status" value="1"/>
</dbReference>
<dbReference type="Gene3D" id="1.20.5.1930">
    <property type="match status" value="1"/>
</dbReference>
<keyword evidence="2" id="KW-0812">Transmembrane</keyword>
<organism evidence="5 6">
    <name type="scientific">Spirosoma fluviale</name>
    <dbReference type="NCBI Taxonomy" id="1597977"/>
    <lineage>
        <taxon>Bacteria</taxon>
        <taxon>Pseudomonadati</taxon>
        <taxon>Bacteroidota</taxon>
        <taxon>Cytophagia</taxon>
        <taxon>Cytophagales</taxon>
        <taxon>Cytophagaceae</taxon>
        <taxon>Spirosoma</taxon>
    </lineage>
</organism>
<dbReference type="GO" id="GO:0000155">
    <property type="term" value="F:phosphorelay sensor kinase activity"/>
    <property type="evidence" value="ECO:0007669"/>
    <property type="project" value="InterPro"/>
</dbReference>
<keyword evidence="2" id="KW-0472">Membrane</keyword>
<dbReference type="PANTHER" id="PTHR43547">
    <property type="entry name" value="TWO-COMPONENT HISTIDINE KINASE"/>
    <property type="match status" value="1"/>
</dbReference>